<evidence type="ECO:0000313" key="4">
    <source>
        <dbReference type="Proteomes" id="UP000198767"/>
    </source>
</evidence>
<dbReference type="PANTHER" id="PTHR13847">
    <property type="entry name" value="SARCOSINE DEHYDROGENASE-RELATED"/>
    <property type="match status" value="1"/>
</dbReference>
<name>A0A1G5R0S4_9RHOB</name>
<evidence type="ECO:0000259" key="2">
    <source>
        <dbReference type="Pfam" id="PF01266"/>
    </source>
</evidence>
<dbReference type="GO" id="GO:0005737">
    <property type="term" value="C:cytoplasm"/>
    <property type="evidence" value="ECO:0007669"/>
    <property type="project" value="TreeGrafter"/>
</dbReference>
<protein>
    <submittedName>
        <fullName evidence="3">Glycine/D-amino acid oxidase</fullName>
    </submittedName>
</protein>
<reference evidence="3 4" key="1">
    <citation type="submission" date="2016-10" db="EMBL/GenBank/DDBJ databases">
        <authorList>
            <person name="de Groot N.N."/>
        </authorList>
    </citation>
    <scope>NUCLEOTIDE SEQUENCE [LARGE SCALE GENOMIC DNA]</scope>
    <source>
        <strain evidence="3 4">U95</strain>
    </source>
</reference>
<dbReference type="RefSeq" id="WP_090219303.1">
    <property type="nucleotide sequence ID" value="NZ_FMWG01000007.1"/>
</dbReference>
<dbReference type="GO" id="GO:0047865">
    <property type="term" value="F:dimethylglycine dehydrogenase activity"/>
    <property type="evidence" value="ECO:0007669"/>
    <property type="project" value="TreeGrafter"/>
</dbReference>
<dbReference type="Proteomes" id="UP000198767">
    <property type="component" value="Unassembled WGS sequence"/>
</dbReference>
<evidence type="ECO:0000313" key="3">
    <source>
        <dbReference type="EMBL" id="SCZ67468.1"/>
    </source>
</evidence>
<dbReference type="OrthoDB" id="9815989at2"/>
<dbReference type="PANTHER" id="PTHR13847:SF187">
    <property type="entry name" value="DIMETHYLGLYCINE DEHYDROGENASE, MITOCHONDRIAL"/>
    <property type="match status" value="1"/>
</dbReference>
<dbReference type="InterPro" id="IPR036188">
    <property type="entry name" value="FAD/NAD-bd_sf"/>
</dbReference>
<dbReference type="Gene3D" id="3.50.50.60">
    <property type="entry name" value="FAD/NAD(P)-binding domain"/>
    <property type="match status" value="1"/>
</dbReference>
<dbReference type="STRING" id="1156985.SAMN04488118_10759"/>
<keyword evidence="1" id="KW-0560">Oxidoreductase</keyword>
<dbReference type="SUPFAM" id="SSF54373">
    <property type="entry name" value="FAD-linked reductases, C-terminal domain"/>
    <property type="match status" value="1"/>
</dbReference>
<dbReference type="Gene3D" id="3.30.9.10">
    <property type="entry name" value="D-Amino Acid Oxidase, subunit A, domain 2"/>
    <property type="match status" value="1"/>
</dbReference>
<dbReference type="EMBL" id="FMWG01000007">
    <property type="protein sequence ID" value="SCZ67468.1"/>
    <property type="molecule type" value="Genomic_DNA"/>
</dbReference>
<evidence type="ECO:0000256" key="1">
    <source>
        <dbReference type="ARBA" id="ARBA00023002"/>
    </source>
</evidence>
<keyword evidence="4" id="KW-1185">Reference proteome</keyword>
<dbReference type="AlphaFoldDB" id="A0A1G5R0S4"/>
<accession>A0A1G5R0S4</accession>
<proteinExistence type="predicted"/>
<dbReference type="InterPro" id="IPR006076">
    <property type="entry name" value="FAD-dep_OxRdtase"/>
</dbReference>
<sequence>MSQNYQAVVIGGGIVGCSVLYGLAERGVTDTLLIEKNELTAGSTWHAAGNCTHFGHDAEITQLYINSLKTYERAQADSGQNVGFHKTGSLRLASKPEELAAYQSLVPMYEQLGIPYSIVDPEQIKKLHPFINVEGVLGAAHTPDDGHVDPTGATHALAASARSRGAKILRQHPVDAIEQLADGSWKVLAKGQEFTTEILIVATSFWAREMLLPLGIDMPLYALEHHEIVTDAHESVKRLGWELPTVRDPIIPGNVRQEGNGFLIGIYEPQPKSWNTEGIPPEFGQELLAPDLERLMDNLETAMWRFPVLAEVGVKVANNGPLCYAPDGMPVLGPISSHPGLWMASGFHVGIGTGGGAGQFLSDWIVNGTPPYALHSVHPDRFANPMSREDAVRQCLSHYAAGYATPKNDLEVA</sequence>
<feature type="domain" description="FAD dependent oxidoreductase" evidence="2">
    <location>
        <begin position="7"/>
        <end position="364"/>
    </location>
</feature>
<dbReference type="Pfam" id="PF01266">
    <property type="entry name" value="DAO"/>
    <property type="match status" value="1"/>
</dbReference>
<dbReference type="SUPFAM" id="SSF51905">
    <property type="entry name" value="FAD/NAD(P)-binding domain"/>
    <property type="match status" value="1"/>
</dbReference>
<organism evidence="3 4">
    <name type="scientific">Epibacterium ulvae</name>
    <dbReference type="NCBI Taxonomy" id="1156985"/>
    <lineage>
        <taxon>Bacteria</taxon>
        <taxon>Pseudomonadati</taxon>
        <taxon>Pseudomonadota</taxon>
        <taxon>Alphaproteobacteria</taxon>
        <taxon>Rhodobacterales</taxon>
        <taxon>Roseobacteraceae</taxon>
        <taxon>Epibacterium</taxon>
    </lineage>
</organism>
<gene>
    <name evidence="3" type="ORF">SAMN04488118_10759</name>
</gene>